<gene>
    <name evidence="1" type="ORF">ATJ93_4254</name>
</gene>
<name>A0A3R7DAM5_9EURY</name>
<dbReference type="AlphaFoldDB" id="A0A3R7DAM5"/>
<evidence type="ECO:0000313" key="2">
    <source>
        <dbReference type="Proteomes" id="UP000283805"/>
    </source>
</evidence>
<dbReference type="EMBL" id="RAPO01000005">
    <property type="protein sequence ID" value="RKD88596.1"/>
    <property type="molecule type" value="Genomic_DNA"/>
</dbReference>
<proteinExistence type="predicted"/>
<comment type="caution">
    <text evidence="1">The sequence shown here is derived from an EMBL/GenBank/DDBJ whole genome shotgun (WGS) entry which is preliminary data.</text>
</comment>
<keyword evidence="2" id="KW-1185">Reference proteome</keyword>
<dbReference type="Proteomes" id="UP000283805">
    <property type="component" value="Unassembled WGS sequence"/>
</dbReference>
<evidence type="ECO:0000313" key="1">
    <source>
        <dbReference type="EMBL" id="RKD88596.1"/>
    </source>
</evidence>
<organism evidence="1 2">
    <name type="scientific">Halopiger aswanensis</name>
    <dbReference type="NCBI Taxonomy" id="148449"/>
    <lineage>
        <taxon>Archaea</taxon>
        <taxon>Methanobacteriati</taxon>
        <taxon>Methanobacteriota</taxon>
        <taxon>Stenosarchaea group</taxon>
        <taxon>Halobacteria</taxon>
        <taxon>Halobacteriales</taxon>
        <taxon>Natrialbaceae</taxon>
        <taxon>Halopiger</taxon>
    </lineage>
</organism>
<accession>A0A3R7DAM5</accession>
<sequence>MQLLMGMPGVRELTEENRGLAICEHCGAAYAVRILEDGQIHPIGRDTCSCGSDDFRLLE</sequence>
<reference evidence="1 2" key="1">
    <citation type="submission" date="2018-09" db="EMBL/GenBank/DDBJ databases">
        <title>Genomic Encyclopedia of Archaeal and Bacterial Type Strains, Phase II (KMG-II): from individual species to whole genera.</title>
        <authorList>
            <person name="Goeker M."/>
        </authorList>
    </citation>
    <scope>NUCLEOTIDE SEQUENCE [LARGE SCALE GENOMIC DNA]</scope>
    <source>
        <strain evidence="1 2">DSM 13151</strain>
    </source>
</reference>
<protein>
    <submittedName>
        <fullName evidence="1">Uncharacterized protein</fullName>
    </submittedName>
</protein>